<dbReference type="AlphaFoldDB" id="A0ABD3XKJ2"/>
<dbReference type="EMBL" id="JBJQND010000002">
    <property type="protein sequence ID" value="KAL3886694.1"/>
    <property type="molecule type" value="Genomic_DNA"/>
</dbReference>
<name>A0ABD3XKJ2_SINWO</name>
<organism evidence="1 2">
    <name type="scientific">Sinanodonta woodiana</name>
    <name type="common">Chinese pond mussel</name>
    <name type="synonym">Anodonta woodiana</name>
    <dbReference type="NCBI Taxonomy" id="1069815"/>
    <lineage>
        <taxon>Eukaryota</taxon>
        <taxon>Metazoa</taxon>
        <taxon>Spiralia</taxon>
        <taxon>Lophotrochozoa</taxon>
        <taxon>Mollusca</taxon>
        <taxon>Bivalvia</taxon>
        <taxon>Autobranchia</taxon>
        <taxon>Heteroconchia</taxon>
        <taxon>Palaeoheterodonta</taxon>
        <taxon>Unionida</taxon>
        <taxon>Unionoidea</taxon>
        <taxon>Unionidae</taxon>
        <taxon>Unioninae</taxon>
        <taxon>Sinanodonta</taxon>
    </lineage>
</organism>
<comment type="caution">
    <text evidence="1">The sequence shown here is derived from an EMBL/GenBank/DDBJ whole genome shotgun (WGS) entry which is preliminary data.</text>
</comment>
<sequence length="74" mass="8660">EHKPDHFPKRKDVTREGNSSFQFDRYNKELVASLTQELKSFKDFCSHDIALRLFVSPHFVNADDVPAHFQVELV</sequence>
<protein>
    <submittedName>
        <fullName evidence="1">Uncharacterized protein</fullName>
    </submittedName>
</protein>
<accession>A0ABD3XKJ2</accession>
<keyword evidence="2" id="KW-1185">Reference proteome</keyword>
<dbReference type="Proteomes" id="UP001634394">
    <property type="component" value="Unassembled WGS sequence"/>
</dbReference>
<evidence type="ECO:0000313" key="1">
    <source>
        <dbReference type="EMBL" id="KAL3886694.1"/>
    </source>
</evidence>
<gene>
    <name evidence="1" type="ORF">ACJMK2_026673</name>
</gene>
<feature type="non-terminal residue" evidence="1">
    <location>
        <position position="1"/>
    </location>
</feature>
<reference evidence="1 2" key="1">
    <citation type="submission" date="2024-11" db="EMBL/GenBank/DDBJ databases">
        <title>Chromosome-level genome assembly of the freshwater bivalve Anodonta woodiana.</title>
        <authorList>
            <person name="Chen X."/>
        </authorList>
    </citation>
    <scope>NUCLEOTIDE SEQUENCE [LARGE SCALE GENOMIC DNA]</scope>
    <source>
        <strain evidence="1">MN2024</strain>
        <tissue evidence="1">Gills</tissue>
    </source>
</reference>
<evidence type="ECO:0000313" key="2">
    <source>
        <dbReference type="Proteomes" id="UP001634394"/>
    </source>
</evidence>
<proteinExistence type="predicted"/>